<name>A0A2P2QZE3_RHIMU</name>
<accession>A0A2P2QZE3</accession>
<evidence type="ECO:0000313" key="1">
    <source>
        <dbReference type="EMBL" id="MBX72376.1"/>
    </source>
</evidence>
<protein>
    <submittedName>
        <fullName evidence="1">Uncharacterized protein</fullName>
    </submittedName>
</protein>
<reference evidence="1" key="1">
    <citation type="submission" date="2018-02" db="EMBL/GenBank/DDBJ databases">
        <title>Rhizophora mucronata_Transcriptome.</title>
        <authorList>
            <person name="Meera S.P."/>
            <person name="Sreeshan A."/>
            <person name="Augustine A."/>
        </authorList>
    </citation>
    <scope>NUCLEOTIDE SEQUENCE</scope>
    <source>
        <tissue evidence="1">Leaf</tissue>
    </source>
</reference>
<organism evidence="1">
    <name type="scientific">Rhizophora mucronata</name>
    <name type="common">Asiatic mangrove</name>
    <dbReference type="NCBI Taxonomy" id="61149"/>
    <lineage>
        <taxon>Eukaryota</taxon>
        <taxon>Viridiplantae</taxon>
        <taxon>Streptophyta</taxon>
        <taxon>Embryophyta</taxon>
        <taxon>Tracheophyta</taxon>
        <taxon>Spermatophyta</taxon>
        <taxon>Magnoliopsida</taxon>
        <taxon>eudicotyledons</taxon>
        <taxon>Gunneridae</taxon>
        <taxon>Pentapetalae</taxon>
        <taxon>rosids</taxon>
        <taxon>fabids</taxon>
        <taxon>Malpighiales</taxon>
        <taxon>Rhizophoraceae</taxon>
        <taxon>Rhizophora</taxon>
    </lineage>
</organism>
<sequence>MSYKLLISFKFRKGIQLVKDKDVSHIEIPMTTLVERCLLML</sequence>
<dbReference type="AlphaFoldDB" id="A0A2P2QZE3"/>
<proteinExistence type="predicted"/>
<dbReference type="EMBL" id="GGEC01091892">
    <property type="protein sequence ID" value="MBX72376.1"/>
    <property type="molecule type" value="Transcribed_RNA"/>
</dbReference>